<evidence type="ECO:0000313" key="2">
    <source>
        <dbReference type="Proteomes" id="UP000663881"/>
    </source>
</evidence>
<accession>A0A820FL14</accession>
<name>A0A820FL14_9BILA</name>
<feature type="non-terminal residue" evidence="1">
    <location>
        <position position="69"/>
    </location>
</feature>
<dbReference type="EMBL" id="CAJOAY010013485">
    <property type="protein sequence ID" value="CAF4266172.1"/>
    <property type="molecule type" value="Genomic_DNA"/>
</dbReference>
<reference evidence="1" key="1">
    <citation type="submission" date="2021-02" db="EMBL/GenBank/DDBJ databases">
        <authorList>
            <person name="Nowell W R."/>
        </authorList>
    </citation>
    <scope>NUCLEOTIDE SEQUENCE</scope>
</reference>
<comment type="caution">
    <text evidence="1">The sequence shown here is derived from an EMBL/GenBank/DDBJ whole genome shotgun (WGS) entry which is preliminary data.</text>
</comment>
<dbReference type="AlphaFoldDB" id="A0A820FL14"/>
<sequence>MRNVQYFFPLLIQSHVNKTELVSQITETYFPNEFHERRELYERENIEGASIPQQLTNSGESIIFEVPIL</sequence>
<evidence type="ECO:0000313" key="1">
    <source>
        <dbReference type="EMBL" id="CAF4266172.1"/>
    </source>
</evidence>
<dbReference type="Proteomes" id="UP000663881">
    <property type="component" value="Unassembled WGS sequence"/>
</dbReference>
<proteinExistence type="predicted"/>
<gene>
    <name evidence="1" type="ORF">OKA104_LOCUS44405</name>
</gene>
<organism evidence="1 2">
    <name type="scientific">Adineta steineri</name>
    <dbReference type="NCBI Taxonomy" id="433720"/>
    <lineage>
        <taxon>Eukaryota</taxon>
        <taxon>Metazoa</taxon>
        <taxon>Spiralia</taxon>
        <taxon>Gnathifera</taxon>
        <taxon>Rotifera</taxon>
        <taxon>Eurotatoria</taxon>
        <taxon>Bdelloidea</taxon>
        <taxon>Adinetida</taxon>
        <taxon>Adinetidae</taxon>
        <taxon>Adineta</taxon>
    </lineage>
</organism>
<protein>
    <submittedName>
        <fullName evidence="1">Uncharacterized protein</fullName>
    </submittedName>
</protein>